<comment type="caution">
    <text evidence="9">The sequence shown here is derived from an EMBL/GenBank/DDBJ whole genome shotgun (WGS) entry which is preliminary data.</text>
</comment>
<evidence type="ECO:0000259" key="8">
    <source>
        <dbReference type="PROSITE" id="PS50112"/>
    </source>
</evidence>
<protein>
    <recommendedName>
        <fullName evidence="2">histidine kinase</fullName>
        <ecNumber evidence="2">2.7.13.3</ecNumber>
    </recommendedName>
</protein>
<keyword evidence="10" id="KW-1185">Reference proteome</keyword>
<dbReference type="Proteomes" id="UP000183940">
    <property type="component" value="Unassembled WGS sequence"/>
</dbReference>
<dbReference type="InterPro" id="IPR029016">
    <property type="entry name" value="GAF-like_dom_sf"/>
</dbReference>
<evidence type="ECO:0000256" key="6">
    <source>
        <dbReference type="SAM" id="Coils"/>
    </source>
</evidence>
<dbReference type="Pfam" id="PF08448">
    <property type="entry name" value="PAS_4"/>
    <property type="match status" value="1"/>
</dbReference>
<accession>A0A1L9QY95</accession>
<feature type="coiled-coil region" evidence="6">
    <location>
        <begin position="460"/>
        <end position="490"/>
    </location>
</feature>
<dbReference type="SUPFAM" id="SSF55785">
    <property type="entry name" value="PYP-like sensor domain (PAS domain)"/>
    <property type="match status" value="1"/>
</dbReference>
<dbReference type="InterPro" id="IPR035965">
    <property type="entry name" value="PAS-like_dom_sf"/>
</dbReference>
<feature type="domain" description="Histidine kinase" evidence="7">
    <location>
        <begin position="499"/>
        <end position="752"/>
    </location>
</feature>
<dbReference type="PROSITE" id="PS50112">
    <property type="entry name" value="PAS"/>
    <property type="match status" value="1"/>
</dbReference>
<dbReference type="SUPFAM" id="SSF55781">
    <property type="entry name" value="GAF domain-like"/>
    <property type="match status" value="2"/>
</dbReference>
<dbReference type="InterPro" id="IPR000014">
    <property type="entry name" value="PAS"/>
</dbReference>
<keyword evidence="6" id="KW-0175">Coiled coil</keyword>
<dbReference type="EMBL" id="MLAW01000001">
    <property type="protein sequence ID" value="OJJ27643.1"/>
    <property type="molecule type" value="Genomic_DNA"/>
</dbReference>
<dbReference type="NCBIfam" id="TIGR00229">
    <property type="entry name" value="sensory_box"/>
    <property type="match status" value="1"/>
</dbReference>
<dbReference type="InterPro" id="IPR004358">
    <property type="entry name" value="Sig_transdc_His_kin-like_C"/>
</dbReference>
<dbReference type="STRING" id="1925591.BI308_00485"/>
<dbReference type="InterPro" id="IPR013656">
    <property type="entry name" value="PAS_4"/>
</dbReference>
<keyword evidence="5" id="KW-0902">Two-component regulatory system</keyword>
<dbReference type="SUPFAM" id="SSF55874">
    <property type="entry name" value="ATPase domain of HSP90 chaperone/DNA topoisomerase II/histidine kinase"/>
    <property type="match status" value="1"/>
</dbReference>
<keyword evidence="4" id="KW-0418">Kinase</keyword>
<dbReference type="PROSITE" id="PS50109">
    <property type="entry name" value="HIS_KIN"/>
    <property type="match status" value="1"/>
</dbReference>
<keyword evidence="3" id="KW-0597">Phosphoprotein</keyword>
<dbReference type="Pfam" id="PF02518">
    <property type="entry name" value="HATPase_c"/>
    <property type="match status" value="1"/>
</dbReference>
<evidence type="ECO:0000256" key="3">
    <source>
        <dbReference type="ARBA" id="ARBA00022553"/>
    </source>
</evidence>
<comment type="catalytic activity">
    <reaction evidence="1">
        <text>ATP + protein L-histidine = ADP + protein N-phospho-L-histidine.</text>
        <dbReference type="EC" id="2.7.13.3"/>
    </reaction>
</comment>
<dbReference type="SMART" id="SM00091">
    <property type="entry name" value="PAS"/>
    <property type="match status" value="1"/>
</dbReference>
<dbReference type="InterPro" id="IPR003594">
    <property type="entry name" value="HATPase_dom"/>
</dbReference>
<evidence type="ECO:0000256" key="4">
    <source>
        <dbReference type="ARBA" id="ARBA00022777"/>
    </source>
</evidence>
<dbReference type="SMART" id="SM00387">
    <property type="entry name" value="HATPase_c"/>
    <property type="match status" value="1"/>
</dbReference>
<evidence type="ECO:0000313" key="10">
    <source>
        <dbReference type="Proteomes" id="UP000183940"/>
    </source>
</evidence>
<dbReference type="Pfam" id="PF01590">
    <property type="entry name" value="GAF"/>
    <property type="match status" value="2"/>
</dbReference>
<feature type="domain" description="PAS" evidence="8">
    <location>
        <begin position="1"/>
        <end position="48"/>
    </location>
</feature>
<dbReference type="PRINTS" id="PR00344">
    <property type="entry name" value="BCTRLSENSOR"/>
</dbReference>
<dbReference type="Gene3D" id="3.30.450.40">
    <property type="match status" value="2"/>
</dbReference>
<evidence type="ECO:0000256" key="2">
    <source>
        <dbReference type="ARBA" id="ARBA00012438"/>
    </source>
</evidence>
<dbReference type="AlphaFoldDB" id="A0A1L9QY95"/>
<dbReference type="Gene3D" id="3.30.450.20">
    <property type="entry name" value="PAS domain"/>
    <property type="match status" value="1"/>
</dbReference>
<dbReference type="CDD" id="cd00130">
    <property type="entry name" value="PAS"/>
    <property type="match status" value="1"/>
</dbReference>
<proteinExistence type="predicted"/>
<dbReference type="InterPro" id="IPR003018">
    <property type="entry name" value="GAF"/>
</dbReference>
<dbReference type="Gene3D" id="3.30.565.10">
    <property type="entry name" value="Histidine kinase-like ATPase, C-terminal domain"/>
    <property type="match status" value="1"/>
</dbReference>
<dbReference type="CDD" id="cd00082">
    <property type="entry name" value="HisKA"/>
    <property type="match status" value="1"/>
</dbReference>
<evidence type="ECO:0000259" key="7">
    <source>
        <dbReference type="PROSITE" id="PS50109"/>
    </source>
</evidence>
<organism evidence="9 10">
    <name type="scientific">Roseofilum reptotaenium AO1-A</name>
    <dbReference type="NCBI Taxonomy" id="1925591"/>
    <lineage>
        <taxon>Bacteria</taxon>
        <taxon>Bacillati</taxon>
        <taxon>Cyanobacteriota</taxon>
        <taxon>Cyanophyceae</taxon>
        <taxon>Desertifilales</taxon>
        <taxon>Desertifilaceae</taxon>
        <taxon>Roseofilum</taxon>
    </lineage>
</organism>
<dbReference type="EC" id="2.7.13.3" evidence="2"/>
<dbReference type="SUPFAM" id="SSF47384">
    <property type="entry name" value="Homodimeric domain of signal transducing histidine kinase"/>
    <property type="match status" value="1"/>
</dbReference>
<reference evidence="9" key="1">
    <citation type="submission" date="2016-10" db="EMBL/GenBank/DDBJ databases">
        <title>CRISPR-Cas defence system in Roseofilum reptotaenium: evidence of a bacteriophage-cyanobacterium arms race in the coral black band disease.</title>
        <authorList>
            <person name="Buerger P."/>
            <person name="Wood-Charlson E.M."/>
            <person name="Weynberg K.D."/>
            <person name="Willis B."/>
            <person name="Van Oppen M.J."/>
        </authorList>
    </citation>
    <scope>NUCLEOTIDE SEQUENCE [LARGE SCALE GENOMIC DNA]</scope>
    <source>
        <strain evidence="9">AO1-A</strain>
    </source>
</reference>
<dbReference type="InterPro" id="IPR036097">
    <property type="entry name" value="HisK_dim/P_sf"/>
</dbReference>
<dbReference type="PANTHER" id="PTHR43065:SF50">
    <property type="entry name" value="HISTIDINE KINASE"/>
    <property type="match status" value="1"/>
</dbReference>
<evidence type="ECO:0000256" key="1">
    <source>
        <dbReference type="ARBA" id="ARBA00000085"/>
    </source>
</evidence>
<dbReference type="PANTHER" id="PTHR43065">
    <property type="entry name" value="SENSOR HISTIDINE KINASE"/>
    <property type="match status" value="1"/>
</dbReference>
<keyword evidence="4" id="KW-0808">Transferase</keyword>
<dbReference type="InterPro" id="IPR005467">
    <property type="entry name" value="His_kinase_dom"/>
</dbReference>
<dbReference type="GO" id="GO:0000155">
    <property type="term" value="F:phosphorelay sensor kinase activity"/>
    <property type="evidence" value="ECO:0007669"/>
    <property type="project" value="InterPro"/>
</dbReference>
<name>A0A1L9QY95_9CYAN</name>
<sequence>MTKILESISDALLTVDQQNHVTYVNAQAQCLLFSEQHKVLGQPLWDLLPEFWQKILKPECDQATLEQKARHLETFHSSLTRWLEVAIYPYIEGLSISIHDISERKQAEAALLERSQLSTLAAEIGKTLGQGGDLPALLDRCTQILIEQLEAIGARIWTFDAESQMLELQALAGSITLTDPLQARIPLGISVIGFIATRQQAYCTNHTANDVCIGAPAWISDQQIQAFAGYPLIVEERLLGVLAVFGRNPFSEDVYQMLAWISDAIALAIDRSWARTELISRREGLLFGLASQIRKSLDLNTILDTAVHEIRNLLQIDTCHFLWCILPTKDSLSIHLPILTITHEAQERDLPSLLGEYPITQVEEVVEKFQSLDIFRIDDTRINSDEHPYHQELLEQFGIMSELLVPLRTHTGQLGAIVCSQCHKSRVWTDSEVELLRAACDQLAIAIDQSELYTQTRAAAFHAQAQAQQLEQTLKKLKQTQAQLVQTEKMSGLGQMVAGIAHEINNPVNFINGNLLHTSNYIEDLLRLLELYQRHYPEPDEDILDESEDIDIDFLREDLPKMLDSMKVGADRISQIVLSLRNFSRLDEAEMKPVQIDEGIDNTLLILQHRLKAKGSFGGIDVIKNYGDLPQVECHASQLNQVFMNIISNSIDALENRAEPRQITIVTDRGKPKDWKTPHVAIRIQDNGQGMTEEVKRRLFDPFFTTKPVGKGTGLGLSISYQIVVEKHRGNIDCFSEPGKGTEFVIRIPIKPVG</sequence>
<dbReference type="InterPro" id="IPR036890">
    <property type="entry name" value="HATPase_C_sf"/>
</dbReference>
<dbReference type="SMART" id="SM00065">
    <property type="entry name" value="GAF"/>
    <property type="match status" value="2"/>
</dbReference>
<evidence type="ECO:0000256" key="5">
    <source>
        <dbReference type="ARBA" id="ARBA00023012"/>
    </source>
</evidence>
<dbReference type="Gene3D" id="1.10.287.130">
    <property type="match status" value="1"/>
</dbReference>
<dbReference type="InterPro" id="IPR003661">
    <property type="entry name" value="HisK_dim/P_dom"/>
</dbReference>
<gene>
    <name evidence="9" type="ORF">BI308_00485</name>
</gene>
<evidence type="ECO:0000313" key="9">
    <source>
        <dbReference type="EMBL" id="OJJ27643.1"/>
    </source>
</evidence>